<dbReference type="Proteomes" id="UP001370348">
    <property type="component" value="Chromosome"/>
</dbReference>
<organism evidence="2 3">
    <name type="scientific">Pendulispora albinea</name>
    <dbReference type="NCBI Taxonomy" id="2741071"/>
    <lineage>
        <taxon>Bacteria</taxon>
        <taxon>Pseudomonadati</taxon>
        <taxon>Myxococcota</taxon>
        <taxon>Myxococcia</taxon>
        <taxon>Myxococcales</taxon>
        <taxon>Sorangiineae</taxon>
        <taxon>Pendulisporaceae</taxon>
        <taxon>Pendulispora</taxon>
    </lineage>
</organism>
<evidence type="ECO:0000313" key="3">
    <source>
        <dbReference type="Proteomes" id="UP001370348"/>
    </source>
</evidence>
<name>A0ABZ2MCU0_9BACT</name>
<feature type="region of interest" description="Disordered" evidence="1">
    <location>
        <begin position="1"/>
        <end position="54"/>
    </location>
</feature>
<proteinExistence type="predicted"/>
<dbReference type="Pfam" id="PF10685">
    <property type="entry name" value="KGG"/>
    <property type="match status" value="1"/>
</dbReference>
<keyword evidence="3" id="KW-1185">Reference proteome</keyword>
<evidence type="ECO:0000313" key="2">
    <source>
        <dbReference type="EMBL" id="WXB20344.1"/>
    </source>
</evidence>
<dbReference type="InterPro" id="IPR019626">
    <property type="entry name" value="Stress-induced_KGG_rpt"/>
</dbReference>
<protein>
    <recommendedName>
        <fullName evidence="4">Stress-induced protein</fullName>
    </recommendedName>
</protein>
<feature type="compositionally biased region" description="Basic residues" evidence="1">
    <location>
        <begin position="44"/>
        <end position="54"/>
    </location>
</feature>
<evidence type="ECO:0008006" key="4">
    <source>
        <dbReference type="Google" id="ProtNLM"/>
    </source>
</evidence>
<reference evidence="2 3" key="1">
    <citation type="submission" date="2021-12" db="EMBL/GenBank/DDBJ databases">
        <title>Discovery of the Pendulisporaceae a myxobacterial family with distinct sporulation behavior and unique specialized metabolism.</title>
        <authorList>
            <person name="Garcia R."/>
            <person name="Popoff A."/>
            <person name="Bader C.D."/>
            <person name="Loehr J."/>
            <person name="Walesch S."/>
            <person name="Walt C."/>
            <person name="Boldt J."/>
            <person name="Bunk B."/>
            <person name="Haeckl F.J.F.P.J."/>
            <person name="Gunesch A.P."/>
            <person name="Birkelbach J."/>
            <person name="Nuebel U."/>
            <person name="Pietschmann T."/>
            <person name="Bach T."/>
            <person name="Mueller R."/>
        </authorList>
    </citation>
    <scope>NUCLEOTIDE SEQUENCE [LARGE SCALE GENOMIC DNA]</scope>
    <source>
        <strain evidence="2 3">MSr11954</strain>
    </source>
</reference>
<gene>
    <name evidence="2" type="ORF">LZC94_04420</name>
</gene>
<accession>A0ABZ2MCU0</accession>
<sequence length="54" mass="5536">MDPKLVSELASRGGKAAQRAGTAHRFNSEEARVAGRKGGQATGAKRRAKAAGSN</sequence>
<dbReference type="EMBL" id="CP089984">
    <property type="protein sequence ID" value="WXB20344.1"/>
    <property type="molecule type" value="Genomic_DNA"/>
</dbReference>
<evidence type="ECO:0000256" key="1">
    <source>
        <dbReference type="SAM" id="MobiDB-lite"/>
    </source>
</evidence>